<sequence length="119" mass="12642">MAYTASYLPATPQNVVAGDPATIVVTLTWDIGDTPPTATDAIFFDLAMPQPIPTGILRPATAGSNFPVRVGMIDSVDLAARVARFQAPFICEALGRVALNGSLESQPSDVFLNYEFNIV</sequence>
<comment type="caution">
    <text evidence="1">The sequence shown here is derived from an EMBL/GenBank/DDBJ whole genome shotgun (WGS) entry which is preliminary data.</text>
</comment>
<dbReference type="EMBL" id="QNRH01000012">
    <property type="protein sequence ID" value="RBO90576.1"/>
    <property type="molecule type" value="Genomic_DNA"/>
</dbReference>
<dbReference type="Proteomes" id="UP000252893">
    <property type="component" value="Unassembled WGS sequence"/>
</dbReference>
<dbReference type="AlphaFoldDB" id="A0A366DKL4"/>
<proteinExistence type="predicted"/>
<organism evidence="1 2">
    <name type="scientific">Pseudochrobactrum asaccharolyticum</name>
    <dbReference type="NCBI Taxonomy" id="354351"/>
    <lineage>
        <taxon>Bacteria</taxon>
        <taxon>Pseudomonadati</taxon>
        <taxon>Pseudomonadota</taxon>
        <taxon>Alphaproteobacteria</taxon>
        <taxon>Hyphomicrobiales</taxon>
        <taxon>Brucellaceae</taxon>
        <taxon>Pseudochrobactrum</taxon>
    </lineage>
</organism>
<gene>
    <name evidence="1" type="ORF">DFR47_11246</name>
</gene>
<evidence type="ECO:0000313" key="2">
    <source>
        <dbReference type="Proteomes" id="UP000252893"/>
    </source>
</evidence>
<keyword evidence="2" id="KW-1185">Reference proteome</keyword>
<evidence type="ECO:0000313" key="1">
    <source>
        <dbReference type="EMBL" id="RBO90576.1"/>
    </source>
</evidence>
<protein>
    <submittedName>
        <fullName evidence="1">Uncharacterized protein</fullName>
    </submittedName>
</protein>
<reference evidence="1 2" key="1">
    <citation type="submission" date="2018-06" db="EMBL/GenBank/DDBJ databases">
        <title>Genomic Encyclopedia of Type Strains, Phase IV (KMG-IV): sequencing the most valuable type-strain genomes for metagenomic binning, comparative biology and taxonomic classification.</title>
        <authorList>
            <person name="Goeker M."/>
        </authorList>
    </citation>
    <scope>NUCLEOTIDE SEQUENCE [LARGE SCALE GENOMIC DNA]</scope>
    <source>
        <strain evidence="1 2">DSM 25619</strain>
    </source>
</reference>
<dbReference type="RefSeq" id="WP_113946174.1">
    <property type="nucleotide sequence ID" value="NZ_JBHEEG010000011.1"/>
</dbReference>
<name>A0A366DKL4_9HYPH</name>
<accession>A0A366DKL4</accession>